<dbReference type="EMBL" id="EQ974163">
    <property type="protein sequence ID" value="EEF32470.1"/>
    <property type="molecule type" value="Genomic_DNA"/>
</dbReference>
<dbReference type="AlphaFoldDB" id="B9SV97"/>
<dbReference type="PANTHER" id="PTHR37196">
    <property type="entry name" value="TRANSMEMBRANE PROTEIN"/>
    <property type="match status" value="1"/>
</dbReference>
<reference evidence="4" key="1">
    <citation type="journal article" date="2010" name="Nat. Biotechnol.">
        <title>Draft genome sequence of the oilseed species Ricinus communis.</title>
        <authorList>
            <person name="Chan A.P."/>
            <person name="Crabtree J."/>
            <person name="Zhao Q."/>
            <person name="Lorenzi H."/>
            <person name="Orvis J."/>
            <person name="Puiu D."/>
            <person name="Melake-Berhan A."/>
            <person name="Jones K.M."/>
            <person name="Redman J."/>
            <person name="Chen G."/>
            <person name="Cahoon E.B."/>
            <person name="Gedil M."/>
            <person name="Stanke M."/>
            <person name="Haas B.J."/>
            <person name="Wortman J.R."/>
            <person name="Fraser-Liggett C.M."/>
            <person name="Ravel J."/>
            <person name="Rabinowicz P.D."/>
        </authorList>
    </citation>
    <scope>NUCLEOTIDE SEQUENCE [LARGE SCALE GENOMIC DNA]</scope>
    <source>
        <strain evidence="4">cv. Hale</strain>
    </source>
</reference>
<dbReference type="KEGG" id="rcu:8266243"/>
<keyword evidence="2" id="KW-1133">Transmembrane helix</keyword>
<dbReference type="OrthoDB" id="845357at2759"/>
<accession>B9SV97</accession>
<dbReference type="Proteomes" id="UP000008311">
    <property type="component" value="Unassembled WGS sequence"/>
</dbReference>
<keyword evidence="2" id="KW-0812">Transmembrane</keyword>
<dbReference type="PANTHER" id="PTHR37196:SF2">
    <property type="entry name" value="TRANSMEMBRANE PROTEIN"/>
    <property type="match status" value="1"/>
</dbReference>
<evidence type="ECO:0000256" key="2">
    <source>
        <dbReference type="SAM" id="Phobius"/>
    </source>
</evidence>
<evidence type="ECO:0000313" key="3">
    <source>
        <dbReference type="EMBL" id="EEF32470.1"/>
    </source>
</evidence>
<sequence length="127" mass="14099">MKCIVHFQSLFPSLHSHPKQKLMKKHKWLNPCSLVKLDQRVLSVRTNAVPNPLILAESTSPAQGGDISVLLPTGGLLLFVYGIANFVVPFFISKSFESDKETEDSGPEYEGSFNDEASKAKLRTKKP</sequence>
<feature type="region of interest" description="Disordered" evidence="1">
    <location>
        <begin position="99"/>
        <end position="127"/>
    </location>
</feature>
<gene>
    <name evidence="3" type="ORF">RCOM_1303160</name>
</gene>
<evidence type="ECO:0000313" key="4">
    <source>
        <dbReference type="Proteomes" id="UP000008311"/>
    </source>
</evidence>
<keyword evidence="4" id="KW-1185">Reference proteome</keyword>
<feature type="transmembrane region" description="Helical" evidence="2">
    <location>
        <begin position="69"/>
        <end position="92"/>
    </location>
</feature>
<name>B9SV97_RICCO</name>
<protein>
    <recommendedName>
        <fullName evidence="5">Transmembrane protein</fullName>
    </recommendedName>
</protein>
<dbReference type="eggNOG" id="ENOG502SC7Q">
    <property type="taxonomic scope" value="Eukaryota"/>
</dbReference>
<keyword evidence="2" id="KW-0472">Membrane</keyword>
<organism evidence="3 4">
    <name type="scientific">Ricinus communis</name>
    <name type="common">Castor bean</name>
    <dbReference type="NCBI Taxonomy" id="3988"/>
    <lineage>
        <taxon>Eukaryota</taxon>
        <taxon>Viridiplantae</taxon>
        <taxon>Streptophyta</taxon>
        <taxon>Embryophyta</taxon>
        <taxon>Tracheophyta</taxon>
        <taxon>Spermatophyta</taxon>
        <taxon>Magnoliopsida</taxon>
        <taxon>eudicotyledons</taxon>
        <taxon>Gunneridae</taxon>
        <taxon>Pentapetalae</taxon>
        <taxon>rosids</taxon>
        <taxon>fabids</taxon>
        <taxon>Malpighiales</taxon>
        <taxon>Euphorbiaceae</taxon>
        <taxon>Acalyphoideae</taxon>
        <taxon>Acalypheae</taxon>
        <taxon>Ricinus</taxon>
    </lineage>
</organism>
<proteinExistence type="predicted"/>
<dbReference type="STRING" id="3988.B9SV97"/>
<dbReference type="InParanoid" id="B9SV97"/>
<evidence type="ECO:0008006" key="5">
    <source>
        <dbReference type="Google" id="ProtNLM"/>
    </source>
</evidence>
<evidence type="ECO:0000256" key="1">
    <source>
        <dbReference type="SAM" id="MobiDB-lite"/>
    </source>
</evidence>